<keyword evidence="1" id="KW-1133">Transmembrane helix</keyword>
<name>A0A7D5M2I4_9ARCH</name>
<dbReference type="EMBL" id="CP026993">
    <property type="protein sequence ID" value="QLH02229.1"/>
    <property type="molecule type" value="Genomic_DNA"/>
</dbReference>
<reference evidence="2 3" key="1">
    <citation type="submission" date="2018-02" db="EMBL/GenBank/DDBJ databases">
        <title>Complete genome of Nitrosopumilus cobalaminigenes HCA1.</title>
        <authorList>
            <person name="Qin W."/>
            <person name="Zheng Y."/>
            <person name="Stahl D.A."/>
        </authorList>
    </citation>
    <scope>NUCLEOTIDE SEQUENCE [LARGE SCALE GENOMIC DNA]</scope>
    <source>
        <strain evidence="2 3">HCA1</strain>
    </source>
</reference>
<gene>
    <name evidence="2" type="ORF">C5F47_00865</name>
</gene>
<dbReference type="KEGG" id="ncl:C5F47_00865"/>
<proteinExistence type="predicted"/>
<evidence type="ECO:0000256" key="1">
    <source>
        <dbReference type="SAM" id="Phobius"/>
    </source>
</evidence>
<dbReference type="Proteomes" id="UP000509771">
    <property type="component" value="Chromosome"/>
</dbReference>
<organism evidence="2 3">
    <name type="scientific">Nitrosopumilus cobalaminigenes</name>
    <dbReference type="NCBI Taxonomy" id="1470066"/>
    <lineage>
        <taxon>Archaea</taxon>
        <taxon>Nitrososphaerota</taxon>
        <taxon>Nitrososphaeria</taxon>
        <taxon>Nitrosopumilales</taxon>
        <taxon>Nitrosopumilaceae</taxon>
        <taxon>Nitrosopumilus</taxon>
    </lineage>
</organism>
<dbReference type="RefSeq" id="WP_179361059.1">
    <property type="nucleotide sequence ID" value="NZ_CP026993.1"/>
</dbReference>
<feature type="transmembrane region" description="Helical" evidence="1">
    <location>
        <begin position="12"/>
        <end position="34"/>
    </location>
</feature>
<accession>A0A7D5M2I4</accession>
<dbReference type="GeneID" id="56058518"/>
<dbReference type="OrthoDB" id="8673at2157"/>
<keyword evidence="3" id="KW-1185">Reference proteome</keyword>
<keyword evidence="1" id="KW-0472">Membrane</keyword>
<protein>
    <submittedName>
        <fullName evidence="2">Uncharacterized protein</fullName>
    </submittedName>
</protein>
<feature type="transmembrane region" description="Helical" evidence="1">
    <location>
        <begin position="54"/>
        <end position="70"/>
    </location>
</feature>
<evidence type="ECO:0000313" key="2">
    <source>
        <dbReference type="EMBL" id="QLH02229.1"/>
    </source>
</evidence>
<sequence>MSHEYYRRGRNWFTAIGVLFCVMGGIVLIQQLLIWGIEFVQDFMFNGEFTNEKVSVAMLGFGIFMIALGFRKHEQKR</sequence>
<dbReference type="AlphaFoldDB" id="A0A7D5M2I4"/>
<evidence type="ECO:0000313" key="3">
    <source>
        <dbReference type="Proteomes" id="UP000509771"/>
    </source>
</evidence>
<keyword evidence="1" id="KW-0812">Transmembrane</keyword>